<sequence length="145" mass="16054">MSRAQDSAHRYCLWFYMGLAHGLWFSATTWYTNGPCRNEIISSFEFDKTSPYLVTVSDDESIGLYDDTTATKASFVEENNELSNEKLKTQIDQANVVSAAQIANQLAVVGVNLAGIQLGISKPLKSPNGSVNMFWLTFLQSNDGE</sequence>
<accession>A0A328D594</accession>
<evidence type="ECO:0000313" key="3">
    <source>
        <dbReference type="Proteomes" id="UP000249390"/>
    </source>
</evidence>
<feature type="transmembrane region" description="Helical" evidence="1">
    <location>
        <begin position="12"/>
        <end position="31"/>
    </location>
</feature>
<gene>
    <name evidence="2" type="ORF">DM860_006654</name>
</gene>
<reference evidence="2 3" key="1">
    <citation type="submission" date="2018-06" db="EMBL/GenBank/DDBJ databases">
        <title>The Genome of Cuscuta australis (Dodder) Provides Insight into the Evolution of Plant Parasitism.</title>
        <authorList>
            <person name="Liu H."/>
        </authorList>
    </citation>
    <scope>NUCLEOTIDE SEQUENCE [LARGE SCALE GENOMIC DNA]</scope>
    <source>
        <strain evidence="3">cv. Yunnan</strain>
        <tissue evidence="2">Vines</tissue>
    </source>
</reference>
<keyword evidence="3" id="KW-1185">Reference proteome</keyword>
<keyword evidence="1" id="KW-0812">Transmembrane</keyword>
<evidence type="ECO:0000313" key="2">
    <source>
        <dbReference type="EMBL" id="RAL40584.1"/>
    </source>
</evidence>
<protein>
    <submittedName>
        <fullName evidence="2">Uncharacterized protein</fullName>
    </submittedName>
</protein>
<dbReference type="AlphaFoldDB" id="A0A328D594"/>
<keyword evidence="1" id="KW-1133">Transmembrane helix</keyword>
<name>A0A328D594_9ASTE</name>
<proteinExistence type="predicted"/>
<comment type="caution">
    <text evidence="2">The sequence shown here is derived from an EMBL/GenBank/DDBJ whole genome shotgun (WGS) entry which is preliminary data.</text>
</comment>
<dbReference type="Proteomes" id="UP000249390">
    <property type="component" value="Unassembled WGS sequence"/>
</dbReference>
<dbReference type="EMBL" id="NQVE01000194">
    <property type="protein sequence ID" value="RAL40584.1"/>
    <property type="molecule type" value="Genomic_DNA"/>
</dbReference>
<evidence type="ECO:0000256" key="1">
    <source>
        <dbReference type="SAM" id="Phobius"/>
    </source>
</evidence>
<keyword evidence="1" id="KW-0472">Membrane</keyword>
<organism evidence="2 3">
    <name type="scientific">Cuscuta australis</name>
    <dbReference type="NCBI Taxonomy" id="267555"/>
    <lineage>
        <taxon>Eukaryota</taxon>
        <taxon>Viridiplantae</taxon>
        <taxon>Streptophyta</taxon>
        <taxon>Embryophyta</taxon>
        <taxon>Tracheophyta</taxon>
        <taxon>Spermatophyta</taxon>
        <taxon>Magnoliopsida</taxon>
        <taxon>eudicotyledons</taxon>
        <taxon>Gunneridae</taxon>
        <taxon>Pentapetalae</taxon>
        <taxon>asterids</taxon>
        <taxon>lamiids</taxon>
        <taxon>Solanales</taxon>
        <taxon>Convolvulaceae</taxon>
        <taxon>Cuscuteae</taxon>
        <taxon>Cuscuta</taxon>
        <taxon>Cuscuta subgen. Grammica</taxon>
        <taxon>Cuscuta sect. Cleistogrammica</taxon>
    </lineage>
</organism>